<evidence type="ECO:0000313" key="3">
    <source>
        <dbReference type="Proteomes" id="UP001221411"/>
    </source>
</evidence>
<sequence>MGREHILAGDIDVRERGFRGGDRSINAWGTPIADYVVAFPSSLVGAKGEGIASIDASKGAGRGAPANAGGGGHSHNAGGAGGAGGGLVIIHAHRIEGSLLAGGAKPAIRANGAAGGGAANDGGGGGGGGTILLDVEELGGVLRLEARGARRPPEPNVDSPCAGRPDRRRRRRDSRSHRSDARQLNRGRLYPAHSAQSFPSVRIA</sequence>
<name>A0ABT5EQL6_9BACT</name>
<evidence type="ECO:0000256" key="1">
    <source>
        <dbReference type="SAM" id="MobiDB-lite"/>
    </source>
</evidence>
<accession>A0ABT5EQL6</accession>
<gene>
    <name evidence="2" type="ORF">POL67_17000</name>
</gene>
<organism evidence="2 3">
    <name type="scientific">Polyangium mundeleinium</name>
    <dbReference type="NCBI Taxonomy" id="2995306"/>
    <lineage>
        <taxon>Bacteria</taxon>
        <taxon>Pseudomonadati</taxon>
        <taxon>Myxococcota</taxon>
        <taxon>Polyangia</taxon>
        <taxon>Polyangiales</taxon>
        <taxon>Polyangiaceae</taxon>
        <taxon>Polyangium</taxon>
    </lineage>
</organism>
<comment type="caution">
    <text evidence="2">The sequence shown here is derived from an EMBL/GenBank/DDBJ whole genome shotgun (WGS) entry which is preliminary data.</text>
</comment>
<proteinExistence type="predicted"/>
<reference evidence="2 3" key="1">
    <citation type="submission" date="2022-11" db="EMBL/GenBank/DDBJ databases">
        <title>Minimal conservation of predation-associated metabolite biosynthetic gene clusters underscores biosynthetic potential of Myxococcota including descriptions for ten novel species: Archangium lansinium sp. nov., Myxococcus landrumus sp. nov., Nannocystis bai.</title>
        <authorList>
            <person name="Ahearne A."/>
            <person name="Stevens C."/>
            <person name="Dowd S."/>
        </authorList>
    </citation>
    <scope>NUCLEOTIDE SEQUENCE [LARGE SCALE GENOMIC DNA]</scope>
    <source>
        <strain evidence="2 3">RJM3</strain>
    </source>
</reference>
<feature type="region of interest" description="Disordered" evidence="1">
    <location>
        <begin position="146"/>
        <end position="204"/>
    </location>
</feature>
<dbReference type="Proteomes" id="UP001221411">
    <property type="component" value="Unassembled WGS sequence"/>
</dbReference>
<keyword evidence="3" id="KW-1185">Reference proteome</keyword>
<dbReference type="RefSeq" id="WP_271918415.1">
    <property type="nucleotide sequence ID" value="NZ_JAQNDO010000001.1"/>
</dbReference>
<feature type="compositionally biased region" description="Basic residues" evidence="1">
    <location>
        <begin position="166"/>
        <end position="175"/>
    </location>
</feature>
<feature type="compositionally biased region" description="Polar residues" evidence="1">
    <location>
        <begin position="194"/>
        <end position="204"/>
    </location>
</feature>
<protein>
    <recommendedName>
        <fullName evidence="4">PE-PGRS family protein</fullName>
    </recommendedName>
</protein>
<evidence type="ECO:0008006" key="4">
    <source>
        <dbReference type="Google" id="ProtNLM"/>
    </source>
</evidence>
<evidence type="ECO:0000313" key="2">
    <source>
        <dbReference type="EMBL" id="MDC0743050.1"/>
    </source>
</evidence>
<dbReference type="EMBL" id="JAQNDO010000001">
    <property type="protein sequence ID" value="MDC0743050.1"/>
    <property type="molecule type" value="Genomic_DNA"/>
</dbReference>